<evidence type="ECO:0000313" key="1">
    <source>
        <dbReference type="EMBL" id="KAI8542087.1"/>
    </source>
</evidence>
<evidence type="ECO:0000313" key="2">
    <source>
        <dbReference type="Proteomes" id="UP001062846"/>
    </source>
</evidence>
<organism evidence="1 2">
    <name type="scientific">Rhododendron molle</name>
    <name type="common">Chinese azalea</name>
    <name type="synonym">Azalea mollis</name>
    <dbReference type="NCBI Taxonomy" id="49168"/>
    <lineage>
        <taxon>Eukaryota</taxon>
        <taxon>Viridiplantae</taxon>
        <taxon>Streptophyta</taxon>
        <taxon>Embryophyta</taxon>
        <taxon>Tracheophyta</taxon>
        <taxon>Spermatophyta</taxon>
        <taxon>Magnoliopsida</taxon>
        <taxon>eudicotyledons</taxon>
        <taxon>Gunneridae</taxon>
        <taxon>Pentapetalae</taxon>
        <taxon>asterids</taxon>
        <taxon>Ericales</taxon>
        <taxon>Ericaceae</taxon>
        <taxon>Ericoideae</taxon>
        <taxon>Rhodoreae</taxon>
        <taxon>Rhododendron</taxon>
    </lineage>
</organism>
<proteinExistence type="predicted"/>
<comment type="caution">
    <text evidence="1">The sequence shown here is derived from an EMBL/GenBank/DDBJ whole genome shotgun (WGS) entry which is preliminary data.</text>
</comment>
<dbReference type="EMBL" id="CM046395">
    <property type="protein sequence ID" value="KAI8542087.1"/>
    <property type="molecule type" value="Genomic_DNA"/>
</dbReference>
<keyword evidence="2" id="KW-1185">Reference proteome</keyword>
<sequence length="97" mass="11577">MSRRPREWEHEITWAVQHLKKKGFPSALYKLAMAGAVYYIWKARNDSIFGNKQYCPDSIYEQIVKDVRDRVFSWRNCGRSPVNRILSSDWHISEKVM</sequence>
<gene>
    <name evidence="1" type="ORF">RHMOL_Rhmol08G0111800</name>
</gene>
<accession>A0ACC0MNK0</accession>
<protein>
    <submittedName>
        <fullName evidence="1">Uncharacterized protein</fullName>
    </submittedName>
</protein>
<name>A0ACC0MNK0_RHOML</name>
<dbReference type="Proteomes" id="UP001062846">
    <property type="component" value="Chromosome 8"/>
</dbReference>
<reference evidence="1" key="1">
    <citation type="submission" date="2022-02" db="EMBL/GenBank/DDBJ databases">
        <title>Plant Genome Project.</title>
        <authorList>
            <person name="Zhang R.-G."/>
        </authorList>
    </citation>
    <scope>NUCLEOTIDE SEQUENCE</scope>
    <source>
        <strain evidence="1">AT1</strain>
    </source>
</reference>